<dbReference type="InterPro" id="IPR011333">
    <property type="entry name" value="SKP1/BTB/POZ_sf"/>
</dbReference>
<name>A0A8E2F7F2_9PEZI</name>
<reference evidence="2 3" key="1">
    <citation type="journal article" date="2016" name="Nat. Commun.">
        <title>Ectomycorrhizal ecology is imprinted in the genome of the dominant symbiotic fungus Cenococcum geophilum.</title>
        <authorList>
            <consortium name="DOE Joint Genome Institute"/>
            <person name="Peter M."/>
            <person name="Kohler A."/>
            <person name="Ohm R.A."/>
            <person name="Kuo A."/>
            <person name="Krutzmann J."/>
            <person name="Morin E."/>
            <person name="Arend M."/>
            <person name="Barry K.W."/>
            <person name="Binder M."/>
            <person name="Choi C."/>
            <person name="Clum A."/>
            <person name="Copeland A."/>
            <person name="Grisel N."/>
            <person name="Haridas S."/>
            <person name="Kipfer T."/>
            <person name="LaButti K."/>
            <person name="Lindquist E."/>
            <person name="Lipzen A."/>
            <person name="Maire R."/>
            <person name="Meier B."/>
            <person name="Mihaltcheva S."/>
            <person name="Molinier V."/>
            <person name="Murat C."/>
            <person name="Poggeler S."/>
            <person name="Quandt C.A."/>
            <person name="Sperisen C."/>
            <person name="Tritt A."/>
            <person name="Tisserant E."/>
            <person name="Crous P.W."/>
            <person name="Henrissat B."/>
            <person name="Nehls U."/>
            <person name="Egli S."/>
            <person name="Spatafora J.W."/>
            <person name="Grigoriev I.V."/>
            <person name="Martin F.M."/>
        </authorList>
    </citation>
    <scope>NUCLEOTIDE SEQUENCE [LARGE SCALE GENOMIC DNA]</scope>
    <source>
        <strain evidence="2 3">CBS 207.34</strain>
    </source>
</reference>
<feature type="compositionally biased region" description="Basic and acidic residues" evidence="1">
    <location>
        <begin position="23"/>
        <end position="35"/>
    </location>
</feature>
<evidence type="ECO:0000313" key="3">
    <source>
        <dbReference type="Proteomes" id="UP000250140"/>
    </source>
</evidence>
<accession>A0A8E2F7F2</accession>
<dbReference type="AlphaFoldDB" id="A0A8E2F7F2"/>
<gene>
    <name evidence="2" type="ORF">AOQ84DRAFT_361188</name>
</gene>
<dbReference type="Proteomes" id="UP000250140">
    <property type="component" value="Unassembled WGS sequence"/>
</dbReference>
<evidence type="ECO:0000256" key="1">
    <source>
        <dbReference type="SAM" id="MobiDB-lite"/>
    </source>
</evidence>
<feature type="compositionally biased region" description="Basic and acidic residues" evidence="1">
    <location>
        <begin position="47"/>
        <end position="62"/>
    </location>
</feature>
<proteinExistence type="predicted"/>
<evidence type="ECO:0008006" key="4">
    <source>
        <dbReference type="Google" id="ProtNLM"/>
    </source>
</evidence>
<sequence>MVETIVLDDFSDLTLVVGVKVESKKAEGKNAKGENAKGGNAKGGNADSKKAEGKNAKTKTKDSVQRIKVSSSALRLASPVWRTMFNPSGHFLESTAKEISFPDDDPTALLIVLRIAHLRFKEVPDSLGFEEIVNVSVICDKYDTVSIVRPFLVKWAGRDMKVSPGKEQWIFVAWAFGYEDVFKSGVQKLVREVIVDDKGRSMFGRKAVNGGLPPDMMDIPFGLLERALSRNMCSKFDTAEDRGFPGVKFPHNEAVRCTTLLVGTIFKGLHDYSLGTARPNPSTLNTSVVSLYDRISLIDLRVKAMYDYVRPNEKSHRGCNAQVDILGASKKVMDTYATGYEDHHLKHIAEQAKK</sequence>
<dbReference type="OrthoDB" id="3944762at2759"/>
<feature type="region of interest" description="Disordered" evidence="1">
    <location>
        <begin position="23"/>
        <end position="62"/>
    </location>
</feature>
<evidence type="ECO:0000313" key="2">
    <source>
        <dbReference type="EMBL" id="OCL11814.1"/>
    </source>
</evidence>
<keyword evidence="3" id="KW-1185">Reference proteome</keyword>
<protein>
    <recommendedName>
        <fullName evidence="4">BTB domain-containing protein</fullName>
    </recommendedName>
</protein>
<dbReference type="Gene3D" id="3.30.710.10">
    <property type="entry name" value="Potassium Channel Kv1.1, Chain A"/>
    <property type="match status" value="1"/>
</dbReference>
<organism evidence="2 3">
    <name type="scientific">Glonium stellatum</name>
    <dbReference type="NCBI Taxonomy" id="574774"/>
    <lineage>
        <taxon>Eukaryota</taxon>
        <taxon>Fungi</taxon>
        <taxon>Dikarya</taxon>
        <taxon>Ascomycota</taxon>
        <taxon>Pezizomycotina</taxon>
        <taxon>Dothideomycetes</taxon>
        <taxon>Pleosporomycetidae</taxon>
        <taxon>Gloniales</taxon>
        <taxon>Gloniaceae</taxon>
        <taxon>Glonium</taxon>
    </lineage>
</organism>
<dbReference type="EMBL" id="KV748984">
    <property type="protein sequence ID" value="OCL11814.1"/>
    <property type="molecule type" value="Genomic_DNA"/>
</dbReference>
<feature type="compositionally biased region" description="Low complexity" evidence="1">
    <location>
        <begin position="37"/>
        <end position="46"/>
    </location>
</feature>